<comment type="caution">
    <text evidence="1">The sequence shown here is derived from an EMBL/GenBank/DDBJ whole genome shotgun (WGS) entry which is preliminary data.</text>
</comment>
<gene>
    <name evidence="1" type="ORF">CGLO_18303</name>
</gene>
<protein>
    <submittedName>
        <fullName evidence="1">Uncharacterized protein</fullName>
    </submittedName>
</protein>
<dbReference type="EMBL" id="AMYD01004493">
    <property type="protein sequence ID" value="EQB43099.1"/>
    <property type="molecule type" value="Genomic_DNA"/>
</dbReference>
<accession>T0JUT0</accession>
<dbReference type="AlphaFoldDB" id="T0JUT0"/>
<name>T0JUT0_COLGC</name>
<evidence type="ECO:0000313" key="2">
    <source>
        <dbReference type="Proteomes" id="UP000015530"/>
    </source>
</evidence>
<proteinExistence type="predicted"/>
<organism evidence="1 2">
    <name type="scientific">Colletotrichum gloeosporioides (strain Cg-14)</name>
    <name type="common">Anthracnose fungus</name>
    <name type="synonym">Glomerella cingulata</name>
    <dbReference type="NCBI Taxonomy" id="1237896"/>
    <lineage>
        <taxon>Eukaryota</taxon>
        <taxon>Fungi</taxon>
        <taxon>Dikarya</taxon>
        <taxon>Ascomycota</taxon>
        <taxon>Pezizomycotina</taxon>
        <taxon>Sordariomycetes</taxon>
        <taxon>Hypocreomycetidae</taxon>
        <taxon>Glomerellales</taxon>
        <taxon>Glomerellaceae</taxon>
        <taxon>Colletotrichum</taxon>
        <taxon>Colletotrichum gloeosporioides species complex</taxon>
    </lineage>
</organism>
<dbReference type="Proteomes" id="UP000015530">
    <property type="component" value="Unassembled WGS sequence"/>
</dbReference>
<sequence>MVPEGCFSMISVHSVLFVEIPFY</sequence>
<evidence type="ECO:0000313" key="1">
    <source>
        <dbReference type="EMBL" id="EQB43099.1"/>
    </source>
</evidence>
<reference evidence="2" key="1">
    <citation type="journal article" date="2013" name="Mol. Plant Microbe Interact.">
        <title>Global aspects of pacC regulation of pathogenicity genes in Colletotrichum gloeosporioides as revealed by transcriptome analysis.</title>
        <authorList>
            <person name="Alkan N."/>
            <person name="Meng X."/>
            <person name="Friedlander G."/>
            <person name="Reuveni E."/>
            <person name="Sukno S."/>
            <person name="Sherman A."/>
            <person name="Thon M."/>
            <person name="Fluhr R."/>
            <person name="Prusky D."/>
        </authorList>
    </citation>
    <scope>NUCLEOTIDE SEQUENCE [LARGE SCALE GENOMIC DNA]</scope>
    <source>
        <strain evidence="2">Cg-14</strain>
    </source>
</reference>
<dbReference type="HOGENOM" id="CLU_3423290_0_0_1"/>